<keyword evidence="4" id="KW-0282">Flagellum</keyword>
<evidence type="ECO:0000256" key="1">
    <source>
        <dbReference type="ARBA" id="ARBA00002397"/>
    </source>
</evidence>
<dbReference type="EMBL" id="JACCQK010000431">
    <property type="protein sequence ID" value="MBG0779754.1"/>
    <property type="molecule type" value="Genomic_DNA"/>
</dbReference>
<sequence length="153" mass="17744">MNQNDAQWIEQQVEKKKRLYQNLRTCFEKERQALIQVEIDGLWQISSEKDTLCMEISTVKKELADFVALSCPAPFDLNQLHTMLPQKNCAAVNRSVQEIMVLKKEIDMLRQCNMTYMNESLQFMDQIMSMISGGGKKNTPTVYNRQCALNSQK</sequence>
<evidence type="ECO:0000256" key="3">
    <source>
        <dbReference type="ARBA" id="ARBA00022795"/>
    </source>
</evidence>
<keyword evidence="4" id="KW-0966">Cell projection</keyword>
<keyword evidence="3" id="KW-1005">Bacterial flagellum biogenesis</keyword>
<dbReference type="AlphaFoldDB" id="A0A931CXX5"/>
<comment type="function">
    <text evidence="1">Required for the efficient initiation of filament assembly.</text>
</comment>
<accession>A0A931CXX5</accession>
<evidence type="ECO:0000313" key="4">
    <source>
        <dbReference type="EMBL" id="MBG0779754.1"/>
    </source>
</evidence>
<dbReference type="SUPFAM" id="SSF140566">
    <property type="entry name" value="FlgN-like"/>
    <property type="match status" value="1"/>
</dbReference>
<dbReference type="GO" id="GO:0044780">
    <property type="term" value="P:bacterial-type flagellum assembly"/>
    <property type="evidence" value="ECO:0007669"/>
    <property type="project" value="InterPro"/>
</dbReference>
<evidence type="ECO:0000313" key="5">
    <source>
        <dbReference type="Proteomes" id="UP000706172"/>
    </source>
</evidence>
<reference evidence="4" key="1">
    <citation type="submission" date="2020-07" db="EMBL/GenBank/DDBJ databases">
        <title>Severe corrosion of carbon steel in oil field produced water can be linked to methanogenic archaea containing a special type of NiFe hydrogenase.</title>
        <authorList>
            <person name="Lahme S."/>
            <person name="Mand J."/>
            <person name="Longwell J."/>
            <person name="Smith R."/>
            <person name="Enning D."/>
        </authorList>
    </citation>
    <scope>NUCLEOTIDE SEQUENCE</scope>
    <source>
        <strain evidence="4">MIC098Bin6</strain>
    </source>
</reference>
<dbReference type="Gene3D" id="1.20.58.300">
    <property type="entry name" value="FlgN-like"/>
    <property type="match status" value="1"/>
</dbReference>
<organism evidence="4 5">
    <name type="scientific">Desulfotignum balticum</name>
    <dbReference type="NCBI Taxonomy" id="115781"/>
    <lineage>
        <taxon>Bacteria</taxon>
        <taxon>Pseudomonadati</taxon>
        <taxon>Thermodesulfobacteriota</taxon>
        <taxon>Desulfobacteria</taxon>
        <taxon>Desulfobacterales</taxon>
        <taxon>Desulfobacteraceae</taxon>
        <taxon>Desulfotignum</taxon>
    </lineage>
</organism>
<comment type="caution">
    <text evidence="4">The sequence shown here is derived from an EMBL/GenBank/DDBJ whole genome shotgun (WGS) entry which is preliminary data.</text>
</comment>
<comment type="similarity">
    <text evidence="2">Belongs to the FlgN family.</text>
</comment>
<dbReference type="Proteomes" id="UP000706172">
    <property type="component" value="Unassembled WGS sequence"/>
</dbReference>
<evidence type="ECO:0000256" key="2">
    <source>
        <dbReference type="ARBA" id="ARBA00007703"/>
    </source>
</evidence>
<dbReference type="InterPro" id="IPR036679">
    <property type="entry name" value="FlgN-like_sf"/>
</dbReference>
<protein>
    <submittedName>
        <fullName evidence="4">Flagellar export chaperone FlgN</fullName>
    </submittedName>
</protein>
<keyword evidence="4" id="KW-0969">Cilium</keyword>
<gene>
    <name evidence="4" type="primary">flgN</name>
    <name evidence="4" type="ORF">H0S81_07490</name>
</gene>
<feature type="non-terminal residue" evidence="4">
    <location>
        <position position="153"/>
    </location>
</feature>
<name>A0A931CXX5_9BACT</name>
<dbReference type="Pfam" id="PF05130">
    <property type="entry name" value="FlgN"/>
    <property type="match status" value="1"/>
</dbReference>
<proteinExistence type="inferred from homology"/>
<dbReference type="InterPro" id="IPR007809">
    <property type="entry name" value="FlgN-like"/>
</dbReference>